<evidence type="ECO:0000256" key="1">
    <source>
        <dbReference type="SAM" id="SignalP"/>
    </source>
</evidence>
<accession>A0A6H0SH76</accession>
<dbReference type="AlphaFoldDB" id="A0A6H0SH76"/>
<name>A0A6H0SH76_9MICC</name>
<organism evidence="2 3">
    <name type="scientific">Glutamicibacter mishrai</name>
    <dbReference type="NCBI Taxonomy" id="1775880"/>
    <lineage>
        <taxon>Bacteria</taxon>
        <taxon>Bacillati</taxon>
        <taxon>Actinomycetota</taxon>
        <taxon>Actinomycetes</taxon>
        <taxon>Micrococcales</taxon>
        <taxon>Micrococcaceae</taxon>
        <taxon>Glutamicibacter</taxon>
    </lineage>
</organism>
<evidence type="ECO:0000313" key="2">
    <source>
        <dbReference type="EMBL" id="QIV86738.1"/>
    </source>
</evidence>
<sequence length="198" mass="20950">MHKIYRGLASATGALALVATALVPSAAAPPQKTEVTWVMGEVSQVGVVEGFAGNSRVITFYARTDGTGDATVVNFDCPEGQSPSWDPNNGCEILGAVGMLDEELSVDIDRRLSAASVNGELRIYNGETETGEPIWGEALQLDVTMQAVGDAVINQEKQGGFWHWSKERSATVATGQLGGFDVTGAVGTIGHLKETYKY</sequence>
<reference evidence="2 3" key="1">
    <citation type="submission" date="2018-09" db="EMBL/GenBank/DDBJ databases">
        <title>Glutamicibacter mishrai S5-52T (LMG 29155T = KCTC 39846T).</title>
        <authorList>
            <person name="Das S.K."/>
        </authorList>
    </citation>
    <scope>NUCLEOTIDE SEQUENCE [LARGE SCALE GENOMIC DNA]</scope>
    <source>
        <strain evidence="2 3">S5-52</strain>
    </source>
</reference>
<evidence type="ECO:0000313" key="3">
    <source>
        <dbReference type="Proteomes" id="UP000502331"/>
    </source>
</evidence>
<dbReference type="RefSeq" id="WP_172511598.1">
    <property type="nucleotide sequence ID" value="NZ_CP032549.1"/>
</dbReference>
<protein>
    <submittedName>
        <fullName evidence="2">Uncharacterized protein</fullName>
    </submittedName>
</protein>
<keyword evidence="3" id="KW-1185">Reference proteome</keyword>
<proteinExistence type="predicted"/>
<keyword evidence="1" id="KW-0732">Signal</keyword>
<dbReference type="EMBL" id="CP032549">
    <property type="protein sequence ID" value="QIV86738.1"/>
    <property type="molecule type" value="Genomic_DNA"/>
</dbReference>
<dbReference type="Proteomes" id="UP000502331">
    <property type="component" value="Chromosome"/>
</dbReference>
<gene>
    <name evidence="2" type="ORF">D3791_06070</name>
</gene>
<feature type="signal peptide" evidence="1">
    <location>
        <begin position="1"/>
        <end position="21"/>
    </location>
</feature>
<feature type="chain" id="PRO_5039627822" evidence="1">
    <location>
        <begin position="22"/>
        <end position="198"/>
    </location>
</feature>